<evidence type="ECO:0000256" key="1">
    <source>
        <dbReference type="ARBA" id="ARBA00023015"/>
    </source>
</evidence>
<keyword evidence="7" id="KW-1185">Reference proteome</keyword>
<name>A0A940PXZ5_9MICO</name>
<dbReference type="PANTHER" id="PTHR30136:SF24">
    <property type="entry name" value="HTH-TYPE TRANSCRIPTIONAL REPRESSOR ALLR"/>
    <property type="match status" value="1"/>
</dbReference>
<keyword evidence="1" id="KW-0805">Transcription regulation</keyword>
<evidence type="ECO:0000313" key="6">
    <source>
        <dbReference type="EMBL" id="MBP1327429.1"/>
    </source>
</evidence>
<dbReference type="InterPro" id="IPR005471">
    <property type="entry name" value="Tscrpt_reg_IclR_N"/>
</dbReference>
<dbReference type="InterPro" id="IPR014757">
    <property type="entry name" value="Tscrpt_reg_IclR_C"/>
</dbReference>
<gene>
    <name evidence="6" type="ORF">JOF28_002661</name>
</gene>
<dbReference type="Pfam" id="PF09339">
    <property type="entry name" value="HTH_IclR"/>
    <property type="match status" value="1"/>
</dbReference>
<dbReference type="Pfam" id="PF01614">
    <property type="entry name" value="IclR_C"/>
    <property type="match status" value="1"/>
</dbReference>
<keyword evidence="2 6" id="KW-0238">DNA-binding</keyword>
<evidence type="ECO:0000259" key="5">
    <source>
        <dbReference type="PROSITE" id="PS51078"/>
    </source>
</evidence>
<sequence length="241" mass="25250">MSIAATPAPSSPPAGSQTLARGLRALEILGDAPRPLSITELADALGVHRSNAYRLLRTLEEHRFALRDDAGMIRLGPRMAALARGVAPGLTTAATPEITRLAQDTGMTAFLTVLDGDDIITIASAEPMGVPAAVSRRTGDRHSWRKGAPGHAIEASLSAAERATLLGEVTPTPESLAAIERGYALSTSEVMDGVFAVAVPLRVGREAPASIAVVHFNAPGSIESIVAHLQQTAERVARNYR</sequence>
<dbReference type="Gene3D" id="3.30.450.40">
    <property type="match status" value="1"/>
</dbReference>
<dbReference type="InterPro" id="IPR036388">
    <property type="entry name" value="WH-like_DNA-bd_sf"/>
</dbReference>
<dbReference type="Gene3D" id="1.10.10.10">
    <property type="entry name" value="Winged helix-like DNA-binding domain superfamily/Winged helix DNA-binding domain"/>
    <property type="match status" value="1"/>
</dbReference>
<dbReference type="GO" id="GO:0003677">
    <property type="term" value="F:DNA binding"/>
    <property type="evidence" value="ECO:0007669"/>
    <property type="project" value="UniProtKB-KW"/>
</dbReference>
<dbReference type="GO" id="GO:0003700">
    <property type="term" value="F:DNA-binding transcription factor activity"/>
    <property type="evidence" value="ECO:0007669"/>
    <property type="project" value="TreeGrafter"/>
</dbReference>
<keyword evidence="3" id="KW-0804">Transcription</keyword>
<accession>A0A940PXZ5</accession>
<reference evidence="6" key="1">
    <citation type="submission" date="2021-02" db="EMBL/GenBank/DDBJ databases">
        <title>Sequencing the genomes of 1000 actinobacteria strains.</title>
        <authorList>
            <person name="Klenk H.-P."/>
        </authorList>
    </citation>
    <scope>NUCLEOTIDE SEQUENCE</scope>
    <source>
        <strain evidence="6">DSM 22850</strain>
    </source>
</reference>
<evidence type="ECO:0000259" key="4">
    <source>
        <dbReference type="PROSITE" id="PS51077"/>
    </source>
</evidence>
<feature type="domain" description="IclR-ED" evidence="5">
    <location>
        <begin position="71"/>
        <end position="241"/>
    </location>
</feature>
<dbReference type="SMART" id="SM00346">
    <property type="entry name" value="HTH_ICLR"/>
    <property type="match status" value="1"/>
</dbReference>
<protein>
    <submittedName>
        <fullName evidence="6">DNA-binding IclR family transcriptional regulator</fullName>
    </submittedName>
</protein>
<dbReference type="RefSeq" id="WP_209706246.1">
    <property type="nucleotide sequence ID" value="NZ_JAFIDA010000001.1"/>
</dbReference>
<dbReference type="SUPFAM" id="SSF55781">
    <property type="entry name" value="GAF domain-like"/>
    <property type="match status" value="1"/>
</dbReference>
<evidence type="ECO:0000256" key="2">
    <source>
        <dbReference type="ARBA" id="ARBA00023125"/>
    </source>
</evidence>
<proteinExistence type="predicted"/>
<dbReference type="SUPFAM" id="SSF46785">
    <property type="entry name" value="Winged helix' DNA-binding domain"/>
    <property type="match status" value="1"/>
</dbReference>
<dbReference type="PROSITE" id="PS51078">
    <property type="entry name" value="ICLR_ED"/>
    <property type="match status" value="1"/>
</dbReference>
<dbReference type="GO" id="GO:0045892">
    <property type="term" value="P:negative regulation of DNA-templated transcription"/>
    <property type="evidence" value="ECO:0007669"/>
    <property type="project" value="TreeGrafter"/>
</dbReference>
<dbReference type="PANTHER" id="PTHR30136">
    <property type="entry name" value="HELIX-TURN-HELIX TRANSCRIPTIONAL REGULATOR, ICLR FAMILY"/>
    <property type="match status" value="1"/>
</dbReference>
<dbReference type="InterPro" id="IPR050707">
    <property type="entry name" value="HTH_MetabolicPath_Reg"/>
</dbReference>
<evidence type="ECO:0000313" key="7">
    <source>
        <dbReference type="Proteomes" id="UP000675163"/>
    </source>
</evidence>
<comment type="caution">
    <text evidence="6">The sequence shown here is derived from an EMBL/GenBank/DDBJ whole genome shotgun (WGS) entry which is preliminary data.</text>
</comment>
<dbReference type="PROSITE" id="PS51077">
    <property type="entry name" value="HTH_ICLR"/>
    <property type="match status" value="1"/>
</dbReference>
<feature type="domain" description="HTH iclR-type" evidence="4">
    <location>
        <begin position="16"/>
        <end position="77"/>
    </location>
</feature>
<dbReference type="Proteomes" id="UP000675163">
    <property type="component" value="Unassembled WGS sequence"/>
</dbReference>
<evidence type="ECO:0000256" key="3">
    <source>
        <dbReference type="ARBA" id="ARBA00023163"/>
    </source>
</evidence>
<dbReference type="EMBL" id="JAFIDA010000001">
    <property type="protein sequence ID" value="MBP1327429.1"/>
    <property type="molecule type" value="Genomic_DNA"/>
</dbReference>
<organism evidence="6 7">
    <name type="scientific">Leucobacter exalbidus</name>
    <dbReference type="NCBI Taxonomy" id="662960"/>
    <lineage>
        <taxon>Bacteria</taxon>
        <taxon>Bacillati</taxon>
        <taxon>Actinomycetota</taxon>
        <taxon>Actinomycetes</taxon>
        <taxon>Micrococcales</taxon>
        <taxon>Microbacteriaceae</taxon>
        <taxon>Leucobacter</taxon>
    </lineage>
</organism>
<dbReference type="AlphaFoldDB" id="A0A940PXZ5"/>
<dbReference type="InterPro" id="IPR029016">
    <property type="entry name" value="GAF-like_dom_sf"/>
</dbReference>
<dbReference type="InterPro" id="IPR036390">
    <property type="entry name" value="WH_DNA-bd_sf"/>
</dbReference>